<evidence type="ECO:0000313" key="7">
    <source>
        <dbReference type="Proteomes" id="UP000182498"/>
    </source>
</evidence>
<keyword evidence="3 6" id="KW-0808">Transferase</keyword>
<reference evidence="7" key="1">
    <citation type="submission" date="2015-11" db="EMBL/GenBank/DDBJ databases">
        <authorList>
            <person name="Dugat-Bony E."/>
        </authorList>
    </citation>
    <scope>NUCLEOTIDE SEQUENCE [LARGE SCALE GENOMIC DNA]</scope>
    <source>
        <strain evidence="7">Mu292</strain>
    </source>
</reference>
<dbReference type="PANTHER" id="PTHR12526">
    <property type="entry name" value="GLYCOSYLTRANSFERASE"/>
    <property type="match status" value="1"/>
</dbReference>
<dbReference type="Gene3D" id="3.40.50.2000">
    <property type="entry name" value="Glycogen Phosphorylase B"/>
    <property type="match status" value="2"/>
</dbReference>
<dbReference type="EMBL" id="FAUH01000011">
    <property type="protein sequence ID" value="CUU66400.1"/>
    <property type="molecule type" value="Genomic_DNA"/>
</dbReference>
<dbReference type="GO" id="GO:0016757">
    <property type="term" value="F:glycosyltransferase activity"/>
    <property type="evidence" value="ECO:0007669"/>
    <property type="project" value="UniProtKB-KW"/>
</dbReference>
<organism evidence="6 7">
    <name type="scientific">Corynebacterium variabile</name>
    <dbReference type="NCBI Taxonomy" id="1727"/>
    <lineage>
        <taxon>Bacteria</taxon>
        <taxon>Bacillati</taxon>
        <taxon>Actinomycetota</taxon>
        <taxon>Actinomycetes</taxon>
        <taxon>Mycobacteriales</taxon>
        <taxon>Corynebacteriaceae</taxon>
        <taxon>Corynebacterium</taxon>
    </lineage>
</organism>
<evidence type="ECO:0000259" key="4">
    <source>
        <dbReference type="Pfam" id="PF00534"/>
    </source>
</evidence>
<dbReference type="CDD" id="cd03801">
    <property type="entry name" value="GT4_PimA-like"/>
    <property type="match status" value="1"/>
</dbReference>
<dbReference type="Pfam" id="PF13439">
    <property type="entry name" value="Glyco_transf_4"/>
    <property type="match status" value="1"/>
</dbReference>
<accession>A0A0X2NNU8</accession>
<evidence type="ECO:0000256" key="1">
    <source>
        <dbReference type="ARBA" id="ARBA00009481"/>
    </source>
</evidence>
<gene>
    <name evidence="6" type="ORF">CVAR292_01744</name>
</gene>
<dbReference type="InterPro" id="IPR028098">
    <property type="entry name" value="Glyco_trans_4-like_N"/>
</dbReference>
<protein>
    <submittedName>
        <fullName evidence="6">Glycosyltransferase</fullName>
    </submittedName>
</protein>
<keyword evidence="7" id="KW-1185">Reference proteome</keyword>
<dbReference type="PANTHER" id="PTHR12526:SF640">
    <property type="entry name" value="COLANIC ACID BIOSYNTHESIS GLYCOSYLTRANSFERASE WCAL-RELATED"/>
    <property type="match status" value="1"/>
</dbReference>
<proteinExistence type="inferred from homology"/>
<feature type="domain" description="Glycosyltransferase subfamily 4-like N-terminal" evidence="5">
    <location>
        <begin position="69"/>
        <end position="234"/>
    </location>
</feature>
<sequence>MSGGSHSASARAVTPVVVSTGRNGGGGGAGRMSATLAGEVTPQRVSVTVVATMKVLLLCWRDSRHPEGGGSEVYLERVAEYLASPAGGRHDVTFRTARYPGSAPVEHRNGVTYVRGGGPLTVYPRAWLAMLRRRFDVIVDTQNGVPFFARVFGRGRAGRGCGVPVVLLTHHCHRDQWPVAGPVLSRVGWFVESRLSPWIHRHTPYVTVSAPSADDLVCLGVDRDRITIIRNGVDAPPELPQDAGDAVPSGGVHLVTLSRLTPYKQIEHALHALAVVLPDHPGTVLDIIGDGWWSENLRQCAEDLGVTDNVVFHGHVTEEIKHRLLAGAAVHLMPSAKEGWGLAVIEAGLHGVPTIGYSSSDGLRDSVVDGQTGLLVDSEGGLITALAGLLDDPERRRELGDAARERSRNFSWDLTGESWKSLLKRIHRPRR</sequence>
<evidence type="ECO:0000313" key="6">
    <source>
        <dbReference type="EMBL" id="CUU66400.1"/>
    </source>
</evidence>
<dbReference type="SUPFAM" id="SSF53756">
    <property type="entry name" value="UDP-Glycosyltransferase/glycogen phosphorylase"/>
    <property type="match status" value="1"/>
</dbReference>
<name>A0A0X2NNU8_9CORY</name>
<feature type="domain" description="Glycosyl transferase family 1" evidence="4">
    <location>
        <begin position="254"/>
        <end position="406"/>
    </location>
</feature>
<evidence type="ECO:0000256" key="2">
    <source>
        <dbReference type="ARBA" id="ARBA00022676"/>
    </source>
</evidence>
<comment type="similarity">
    <text evidence="1">Belongs to the glycosyltransferase group 1 family. Glycosyltransferase 4 subfamily.</text>
</comment>
<evidence type="ECO:0000259" key="5">
    <source>
        <dbReference type="Pfam" id="PF13439"/>
    </source>
</evidence>
<keyword evidence="2" id="KW-0328">Glycosyltransferase</keyword>
<dbReference type="Proteomes" id="UP000182498">
    <property type="component" value="Unassembled WGS sequence"/>
</dbReference>
<dbReference type="InterPro" id="IPR001296">
    <property type="entry name" value="Glyco_trans_1"/>
</dbReference>
<dbReference type="Pfam" id="PF00534">
    <property type="entry name" value="Glycos_transf_1"/>
    <property type="match status" value="1"/>
</dbReference>
<evidence type="ECO:0000256" key="3">
    <source>
        <dbReference type="ARBA" id="ARBA00022679"/>
    </source>
</evidence>
<dbReference type="AlphaFoldDB" id="A0A0X2NNU8"/>